<dbReference type="GO" id="GO:0035348">
    <property type="term" value="P:acetyl-CoA transmembrane transport"/>
    <property type="evidence" value="ECO:0007669"/>
    <property type="project" value="InterPro"/>
</dbReference>
<keyword evidence="3 6" id="KW-1133">Transmembrane helix</keyword>
<keyword evidence="4 6" id="KW-0472">Membrane</keyword>
<gene>
    <name evidence="7" type="ORF">BN14_00845</name>
</gene>
<dbReference type="GO" id="GO:0016020">
    <property type="term" value="C:membrane"/>
    <property type="evidence" value="ECO:0007669"/>
    <property type="project" value="UniProtKB-SubCell"/>
</dbReference>
<evidence type="ECO:0000256" key="1">
    <source>
        <dbReference type="ARBA" id="ARBA00004141"/>
    </source>
</evidence>
<feature type="transmembrane region" description="Helical" evidence="6">
    <location>
        <begin position="139"/>
        <end position="157"/>
    </location>
</feature>
<comment type="subcellular location">
    <subcellularLocation>
        <location evidence="1">Membrane</location>
        <topology evidence="1">Multi-pass membrane protein</topology>
    </subcellularLocation>
</comment>
<accession>M5BJI0</accession>
<dbReference type="GO" id="GO:0008521">
    <property type="term" value="F:acetyl-CoA transmembrane transporter activity"/>
    <property type="evidence" value="ECO:0007669"/>
    <property type="project" value="InterPro"/>
</dbReference>
<feature type="transmembrane region" description="Helical" evidence="6">
    <location>
        <begin position="71"/>
        <end position="95"/>
    </location>
</feature>
<protein>
    <submittedName>
        <fullName evidence="7">Putative membrane protein YBR220C</fullName>
    </submittedName>
</protein>
<dbReference type="AlphaFoldDB" id="M5BJI0"/>
<evidence type="ECO:0000313" key="7">
    <source>
        <dbReference type="EMBL" id="CCO26814.1"/>
    </source>
</evidence>
<evidence type="ECO:0000256" key="5">
    <source>
        <dbReference type="SAM" id="MobiDB-lite"/>
    </source>
</evidence>
<dbReference type="PANTHER" id="PTHR12778">
    <property type="entry name" value="SOLUTE CARRIER FAMILY 33 ACETYL-COA TRANSPORTER -RELATED"/>
    <property type="match status" value="1"/>
</dbReference>
<evidence type="ECO:0000256" key="2">
    <source>
        <dbReference type="ARBA" id="ARBA00022692"/>
    </source>
</evidence>
<comment type="caution">
    <text evidence="7">The sequence shown here is derived from an EMBL/GenBank/DDBJ whole genome shotgun (WGS) entry which is preliminary data.</text>
</comment>
<evidence type="ECO:0000256" key="6">
    <source>
        <dbReference type="SAM" id="Phobius"/>
    </source>
</evidence>
<evidence type="ECO:0000256" key="3">
    <source>
        <dbReference type="ARBA" id="ARBA00022989"/>
    </source>
</evidence>
<feature type="transmembrane region" description="Helical" evidence="6">
    <location>
        <begin position="101"/>
        <end position="118"/>
    </location>
</feature>
<dbReference type="Proteomes" id="UP000012065">
    <property type="component" value="Unassembled WGS sequence"/>
</dbReference>
<dbReference type="HOGENOM" id="CLU_1571706_0_0_1"/>
<evidence type="ECO:0000313" key="8">
    <source>
        <dbReference type="Proteomes" id="UP000012065"/>
    </source>
</evidence>
<evidence type="ECO:0000256" key="4">
    <source>
        <dbReference type="ARBA" id="ARBA00023136"/>
    </source>
</evidence>
<organism evidence="7 8">
    <name type="scientific">Thanatephorus cucumeris (strain AG1-IB / isolate 7/3/14)</name>
    <name type="common">Lettuce bottom rot fungus</name>
    <name type="synonym">Rhizoctonia solani</name>
    <dbReference type="NCBI Taxonomy" id="1108050"/>
    <lineage>
        <taxon>Eukaryota</taxon>
        <taxon>Fungi</taxon>
        <taxon>Dikarya</taxon>
        <taxon>Basidiomycota</taxon>
        <taxon>Agaricomycotina</taxon>
        <taxon>Agaricomycetes</taxon>
        <taxon>Cantharellales</taxon>
        <taxon>Ceratobasidiaceae</taxon>
        <taxon>Rhizoctonia</taxon>
        <taxon>Rhizoctonia solani AG-1</taxon>
    </lineage>
</organism>
<feature type="region of interest" description="Disordered" evidence="5">
    <location>
        <begin position="1"/>
        <end position="64"/>
    </location>
</feature>
<name>M5BJI0_THACB</name>
<dbReference type="EMBL" id="CAOJ01001073">
    <property type="protein sequence ID" value="CCO26814.1"/>
    <property type="molecule type" value="Genomic_DNA"/>
</dbReference>
<dbReference type="InterPro" id="IPR004752">
    <property type="entry name" value="AmpG_permease/AT-1"/>
</dbReference>
<dbReference type="Pfam" id="PF13000">
    <property type="entry name" value="Acatn"/>
    <property type="match status" value="1"/>
</dbReference>
<keyword evidence="2 6" id="KW-0812">Transmembrane</keyword>
<dbReference type="PANTHER" id="PTHR12778:SF9">
    <property type="entry name" value="ACETYL-COENZYME A TRANSPORTER 1"/>
    <property type="match status" value="1"/>
</dbReference>
<sequence>MELLSSPSNAKARGSRANGRKTDKVEDEELNMSLLGESERQAAAEGLESEHEHHDEEKRLKAPMSSKDKSAMTLLIILYLIQGIPIGLAFGSIPFLLKSKLSYSQLGVFSLATYPYSLKLFWSPIVDSVFSPTIGRRKSWIVPMQFIIGSLMLWMSARVQNLIDVVSAYL</sequence>
<reference evidence="7 8" key="1">
    <citation type="journal article" date="2013" name="J. Biotechnol.">
        <title>Establishment and interpretation of the genome sequence of the phytopathogenic fungus Rhizoctonia solani AG1-IB isolate 7/3/14.</title>
        <authorList>
            <person name="Wibberg D.W."/>
            <person name="Jelonek L.J."/>
            <person name="Rupp O.R."/>
            <person name="Hennig M.H."/>
            <person name="Eikmeyer F.E."/>
            <person name="Goesmann A.G."/>
            <person name="Hartmann A.H."/>
            <person name="Borriss R.B."/>
            <person name="Grosch R.G."/>
            <person name="Puehler A.P."/>
            <person name="Schlueter A.S."/>
        </authorList>
    </citation>
    <scope>NUCLEOTIDE SEQUENCE [LARGE SCALE GENOMIC DNA]</scope>
    <source>
        <strain evidence="8">AG1-IB / isolate 7/3/14</strain>
    </source>
</reference>
<proteinExistence type="predicted"/>
<feature type="compositionally biased region" description="Basic and acidic residues" evidence="5">
    <location>
        <begin position="37"/>
        <end position="64"/>
    </location>
</feature>
<dbReference type="InterPro" id="IPR024371">
    <property type="entry name" value="AcetylCoA_trans_1-like"/>
</dbReference>